<evidence type="ECO:0000259" key="9">
    <source>
        <dbReference type="PROSITE" id="PS50928"/>
    </source>
</evidence>
<evidence type="ECO:0000256" key="4">
    <source>
        <dbReference type="ARBA" id="ARBA00022692"/>
    </source>
</evidence>
<dbReference type="Proteomes" id="UP000248544">
    <property type="component" value="Unassembled WGS sequence"/>
</dbReference>
<feature type="transmembrane region" description="Helical" evidence="7">
    <location>
        <begin position="162"/>
        <end position="182"/>
    </location>
</feature>
<keyword evidence="11" id="KW-1185">Reference proteome</keyword>
<evidence type="ECO:0000256" key="8">
    <source>
        <dbReference type="SAM" id="MobiDB-lite"/>
    </source>
</evidence>
<dbReference type="InterPro" id="IPR000515">
    <property type="entry name" value="MetI-like"/>
</dbReference>
<keyword evidence="3" id="KW-1003">Cell membrane</keyword>
<dbReference type="EMBL" id="POUA01000037">
    <property type="protein sequence ID" value="PZG52068.1"/>
    <property type="molecule type" value="Genomic_DNA"/>
</dbReference>
<feature type="transmembrane region" description="Helical" evidence="7">
    <location>
        <begin position="90"/>
        <end position="116"/>
    </location>
</feature>
<evidence type="ECO:0000256" key="7">
    <source>
        <dbReference type="RuleBase" id="RU363032"/>
    </source>
</evidence>
<gene>
    <name evidence="10" type="ORF">C1I98_07515</name>
</gene>
<comment type="subcellular location">
    <subcellularLocation>
        <location evidence="1 7">Cell membrane</location>
        <topology evidence="1 7">Multi-pass membrane protein</topology>
    </subcellularLocation>
</comment>
<dbReference type="PROSITE" id="PS50928">
    <property type="entry name" value="ABC_TM1"/>
    <property type="match status" value="1"/>
</dbReference>
<protein>
    <submittedName>
        <fullName evidence="10">Sugar ABC transporter permease</fullName>
    </submittedName>
</protein>
<feature type="transmembrane region" description="Helical" evidence="7">
    <location>
        <begin position="29"/>
        <end position="53"/>
    </location>
</feature>
<reference evidence="10 11" key="1">
    <citation type="submission" date="2018-01" db="EMBL/GenBank/DDBJ databases">
        <title>Draft genome sequence of Sphaerisporangium sp. 7K107.</title>
        <authorList>
            <person name="Sahin N."/>
            <person name="Saygin H."/>
            <person name="Ay H."/>
        </authorList>
    </citation>
    <scope>NUCLEOTIDE SEQUENCE [LARGE SCALE GENOMIC DNA]</scope>
    <source>
        <strain evidence="10 11">7K107</strain>
    </source>
</reference>
<organism evidence="10 11">
    <name type="scientific">Spongiactinospora gelatinilytica</name>
    <dbReference type="NCBI Taxonomy" id="2666298"/>
    <lineage>
        <taxon>Bacteria</taxon>
        <taxon>Bacillati</taxon>
        <taxon>Actinomycetota</taxon>
        <taxon>Actinomycetes</taxon>
        <taxon>Streptosporangiales</taxon>
        <taxon>Streptosporangiaceae</taxon>
        <taxon>Spongiactinospora</taxon>
    </lineage>
</organism>
<dbReference type="GO" id="GO:0055085">
    <property type="term" value="P:transmembrane transport"/>
    <property type="evidence" value="ECO:0007669"/>
    <property type="project" value="InterPro"/>
</dbReference>
<evidence type="ECO:0000256" key="3">
    <source>
        <dbReference type="ARBA" id="ARBA00022475"/>
    </source>
</evidence>
<dbReference type="AlphaFoldDB" id="A0A2W2HQK8"/>
<comment type="similarity">
    <text evidence="7">Belongs to the binding-protein-dependent transport system permease family.</text>
</comment>
<comment type="caution">
    <text evidence="10">The sequence shown here is derived from an EMBL/GenBank/DDBJ whole genome shotgun (WGS) entry which is preliminary data.</text>
</comment>
<evidence type="ECO:0000256" key="1">
    <source>
        <dbReference type="ARBA" id="ARBA00004651"/>
    </source>
</evidence>
<dbReference type="GO" id="GO:0005886">
    <property type="term" value="C:plasma membrane"/>
    <property type="evidence" value="ECO:0007669"/>
    <property type="project" value="UniProtKB-SubCell"/>
</dbReference>
<dbReference type="Gene3D" id="1.10.3720.10">
    <property type="entry name" value="MetI-like"/>
    <property type="match status" value="1"/>
</dbReference>
<keyword evidence="4 7" id="KW-0812">Transmembrane</keyword>
<keyword evidence="6 7" id="KW-0472">Membrane</keyword>
<name>A0A2W2HQK8_9ACTN</name>
<evidence type="ECO:0000256" key="2">
    <source>
        <dbReference type="ARBA" id="ARBA00022448"/>
    </source>
</evidence>
<dbReference type="CDD" id="cd06261">
    <property type="entry name" value="TM_PBP2"/>
    <property type="match status" value="1"/>
</dbReference>
<keyword evidence="2 7" id="KW-0813">Transport</keyword>
<accession>A0A2W2HQK8</accession>
<feature type="region of interest" description="Disordered" evidence="8">
    <location>
        <begin position="1"/>
        <end position="26"/>
    </location>
</feature>
<dbReference type="SUPFAM" id="SSF161098">
    <property type="entry name" value="MetI-like"/>
    <property type="match status" value="1"/>
</dbReference>
<feature type="transmembrane region" description="Helical" evidence="7">
    <location>
        <begin position="203"/>
        <end position="225"/>
    </location>
</feature>
<evidence type="ECO:0000313" key="11">
    <source>
        <dbReference type="Proteomes" id="UP000248544"/>
    </source>
</evidence>
<evidence type="ECO:0000256" key="5">
    <source>
        <dbReference type="ARBA" id="ARBA00022989"/>
    </source>
</evidence>
<keyword evidence="5 7" id="KW-1133">Transmembrane helix</keyword>
<evidence type="ECO:0000313" key="10">
    <source>
        <dbReference type="EMBL" id="PZG52068.1"/>
    </source>
</evidence>
<feature type="transmembrane region" description="Helical" evidence="7">
    <location>
        <begin position="128"/>
        <end position="150"/>
    </location>
</feature>
<dbReference type="PANTHER" id="PTHR43744:SF12">
    <property type="entry name" value="ABC TRANSPORTER PERMEASE PROTEIN MG189-RELATED"/>
    <property type="match status" value="1"/>
</dbReference>
<dbReference type="Pfam" id="PF00528">
    <property type="entry name" value="BPD_transp_1"/>
    <property type="match status" value="1"/>
</dbReference>
<evidence type="ECO:0000256" key="6">
    <source>
        <dbReference type="ARBA" id="ARBA00023136"/>
    </source>
</evidence>
<dbReference type="InterPro" id="IPR035906">
    <property type="entry name" value="MetI-like_sf"/>
</dbReference>
<feature type="domain" description="ABC transmembrane type-1" evidence="9">
    <location>
        <begin position="91"/>
        <end position="285"/>
    </location>
</feature>
<dbReference type="PANTHER" id="PTHR43744">
    <property type="entry name" value="ABC TRANSPORTER PERMEASE PROTEIN MG189-RELATED-RELATED"/>
    <property type="match status" value="1"/>
</dbReference>
<dbReference type="RefSeq" id="WP_111166355.1">
    <property type="nucleotide sequence ID" value="NZ_POUA01000037.1"/>
</dbReference>
<sequence>MATATQARVSRRDATGRGRPRSGRGGGPTIAVAQAFLVLWAVISILPLLWAVASSLKSDPEIVADPWSLPGSLRWENFARAWETASIGTYFGNTVLVVGGGVVLTLLLSAMAAYVLARFEFRLRSALYYFFIAGMTFPVFMALVPLFFVVQNLGLGNSLTGLVLVYTAYSLPFSVFFLVAFFRTLPEEIAEAAKLDGCGEAAIFFKIMLPMAKPGLISVGIFNFIGQWNQYLIPLVLVNDDSKFVLAQGLANLAVEQGYAGDRSGLFAGLTIAMAPILIVYALLQGRVQAGMTAGALK</sequence>
<proteinExistence type="inferred from homology"/>
<feature type="transmembrane region" description="Helical" evidence="7">
    <location>
        <begin position="265"/>
        <end position="284"/>
    </location>
</feature>